<dbReference type="VEuPathDB" id="TriTrypDB:LPAL13_350034000"/>
<organism evidence="3 4">
    <name type="scientific">Leishmania panamensis</name>
    <dbReference type="NCBI Taxonomy" id="5679"/>
    <lineage>
        <taxon>Eukaryota</taxon>
        <taxon>Discoba</taxon>
        <taxon>Euglenozoa</taxon>
        <taxon>Kinetoplastea</taxon>
        <taxon>Metakinetoplastina</taxon>
        <taxon>Trypanosomatida</taxon>
        <taxon>Trypanosomatidae</taxon>
        <taxon>Leishmaniinae</taxon>
        <taxon>Leishmania</taxon>
        <taxon>Leishmania guyanensis species complex</taxon>
    </lineage>
</organism>
<feature type="compositionally biased region" description="Low complexity" evidence="1">
    <location>
        <begin position="3071"/>
        <end position="3088"/>
    </location>
</feature>
<feature type="region of interest" description="Disordered" evidence="1">
    <location>
        <begin position="852"/>
        <end position="891"/>
    </location>
</feature>
<feature type="compositionally biased region" description="Basic and acidic residues" evidence="1">
    <location>
        <begin position="908"/>
        <end position="922"/>
    </location>
</feature>
<feature type="compositionally biased region" description="Low complexity" evidence="1">
    <location>
        <begin position="30"/>
        <end position="43"/>
    </location>
</feature>
<keyword evidence="3" id="KW-0418">Kinase</keyword>
<dbReference type="PANTHER" id="PTHR44167:SF30">
    <property type="entry name" value="PHOSPHORYLASE KINASE"/>
    <property type="match status" value="1"/>
</dbReference>
<evidence type="ECO:0000313" key="4">
    <source>
        <dbReference type="Proteomes" id="UP000063063"/>
    </source>
</evidence>
<feature type="compositionally biased region" description="Low complexity" evidence="1">
    <location>
        <begin position="212"/>
        <end position="221"/>
    </location>
</feature>
<dbReference type="GO" id="GO:0005524">
    <property type="term" value="F:ATP binding"/>
    <property type="evidence" value="ECO:0007669"/>
    <property type="project" value="InterPro"/>
</dbReference>
<dbReference type="PROSITE" id="PS00108">
    <property type="entry name" value="PROTEIN_KINASE_ST"/>
    <property type="match status" value="1"/>
</dbReference>
<feature type="domain" description="Protein kinase" evidence="2">
    <location>
        <begin position="2876"/>
        <end position="3419"/>
    </location>
</feature>
<dbReference type="KEGG" id="lpan:LPMP_352690"/>
<dbReference type="EMBL" id="CP009404">
    <property type="protein sequence ID" value="AIO02406.1"/>
    <property type="molecule type" value="Genomic_DNA"/>
</dbReference>
<dbReference type="Proteomes" id="UP000063063">
    <property type="component" value="Chromosome 35"/>
</dbReference>
<feature type="region of interest" description="Disordered" evidence="1">
    <location>
        <begin position="319"/>
        <end position="397"/>
    </location>
</feature>
<dbReference type="VEuPathDB" id="TriTrypDB:LPMP_352690"/>
<reference evidence="3 4" key="1">
    <citation type="journal article" date="2015" name="Sci. Rep.">
        <title>The genome of Leishmania panamensis: insights into genomics of the L. (Viannia) subgenus.</title>
        <authorList>
            <person name="Llanes A."/>
            <person name="Restrepo C.M."/>
            <person name="Vecchio G.D."/>
            <person name="Anguizola F.J."/>
            <person name="Lleonart R."/>
        </authorList>
    </citation>
    <scope>NUCLEOTIDE SEQUENCE [LARGE SCALE GENOMIC DNA]</scope>
    <source>
        <strain evidence="3 4">MHOM/PA/94/PSC-1</strain>
    </source>
</reference>
<evidence type="ECO:0000259" key="2">
    <source>
        <dbReference type="PROSITE" id="PS50011"/>
    </source>
</evidence>
<evidence type="ECO:0000256" key="1">
    <source>
        <dbReference type="SAM" id="MobiDB-lite"/>
    </source>
</evidence>
<proteinExistence type="predicted"/>
<dbReference type="Gene3D" id="1.10.510.10">
    <property type="entry name" value="Transferase(Phosphotransferase) domain 1"/>
    <property type="match status" value="1"/>
</dbReference>
<dbReference type="EC" id="2.7.11.1" evidence="3"/>
<dbReference type="PROSITE" id="PS50011">
    <property type="entry name" value="PROTEIN_KINASE_DOM"/>
    <property type="match status" value="1"/>
</dbReference>
<keyword evidence="4" id="KW-1185">Reference proteome</keyword>
<protein>
    <submittedName>
        <fullName evidence="3">Protein kinase, putative</fullName>
        <ecNumber evidence="3">2.7.11.1</ecNumber>
    </submittedName>
</protein>
<feature type="region of interest" description="Disordered" evidence="1">
    <location>
        <begin position="905"/>
        <end position="935"/>
    </location>
</feature>
<feature type="region of interest" description="Disordered" evidence="1">
    <location>
        <begin position="153"/>
        <end position="179"/>
    </location>
</feature>
<feature type="region of interest" description="Disordered" evidence="1">
    <location>
        <begin position="212"/>
        <end position="242"/>
    </location>
</feature>
<sequence length="3426" mass="364141">MELRQLKPWPSKCATTTMKGSSPLRLRANSPTTTSTSPATTPAATAASMSVLYSVLLRTSVLRSSVVKNPAEHSLHSHSRADMDWSVREAVRTEVERLLPYRGVTFESAGVADSDKRTPAQSFLGSAAKGEKGERSGCCSSHVASTKAFCHASEPNGRNPHASVPSTTTSVAVTDAPSSLVTRETSSLVSQGLSFGPRVVIKRLPRRKARAAAAAAPAPTASKLDSTEAPEHLSASPFADNCNRGDCVTREEEASSCTAPSDITGNTRSSTVVLAAQLPDIQRHLDRLFDDFSAAVEQCRVTLDQQQLQSGSLALWKTAREKRNASPDEPSASWPRAEVSSSRHPQPPPHTTPTCHRRDNPTIPVTDVLPCHNSHRPVSDLPSPDYILDEQGHSQGTATAANENGCAFYTLSPSTESSRIVDGSAEQITPSLEIEDLPRGIVIIAHAIAEHLNAILHPTPEVAALGEEAVAALPDQSRGGRGGSSELTALLAVPTTACRGSHAGRTGESRGPASPVSFAFPSTSPASCPNRVFQSLPGSSLTSPALRELQQLVHNRLWLRITTFLSSVSLNTPGDDCSMPQPTAPVGQREACAYAQLPFWIWLYAACGLATDVIHAQQEAQSALVTPGKVEKLRQRLIPPSSTTTVQPSLSLSQLLPMVETLARQLQRREYERVQPMAETLLTANTFLSFAGVQMTDRAVMKRLFPLQSSAADSDALGFAALLPHSARRTTHGTSVTTESSSGNAIAGIFDAAATPSPINIMSPNRLISADHAMSAFVITEPIVDRSSSGGSVARGSSLRRGQGANGDIGNMAASATGEEAQQMYSGRYSCPSTVELYLQWLESADSTGFSAFVPPSEAEQSPDRAGAEAHTAGETAASLRDSPPPCRSDTIAYTQVNASLMAEEGQFDDRNGSIAREDSSRGKGRSSSNGSSICATQQRASELFQVAAVMPSADLAPCLRRAEKELYQARSAVQFARKLGTLYATQDMNTLLPLLPAVARGEPMSPNFNLFSARSDGGPMEGLGGTLPPRGSTDGTGTPASPEALAGGVYLQSTWTGTPTTSNPMTGGLPSLVVPPSQAVTDRVSGRHDPFSFHRVIAEATSPTLFPSVTSPSMEQRFLMEHLNSCAAAIAPSSDQLFLDTTRALEVAFSLAVVLLSHVMGEAAPKRQAACGERTAPVASTGDSSASAVSTKTKTATVTAVVVKQHPSKVAAAAPSDKSEGNAATTTMAAPPPPRPLSMDLANVFGFGSSGFRWQHLSAYVRETLISVALRTLQRKDAVMTQELLQYIALDTAIAHHYAQVRRHHPVPTLELAKGAGRALKKSCDISKAAGPQVTDFSMSPPESPANFVNVWFSSFANLADTTTHLLQSDHRTPSSLKGAVWHLAGLAQYFLVTRARGYAMYGGQSHLCPTTLSGCGSGNAVGIDVRTSLVPSSAALQSFIASQLVDPAGRVFGVIVSFMDSVCQALSVEIESGGAAGRQYSEGVMFTGDSSDDESSLMCPTMDGSVYLGSAGESASLCSSDGGAYGMASNRPEIFDFQACWMELAIHYFFEIVDVLLDAALHLPQKPLYLYQLIVSASYMAGPSGDFTDSLAIAGLAGGGGSPPLWGHSDLSVSVVLTAPQVVADSPLGRVQEFLSMYTSMVLQSAVTHFTVDGRLAQSQTDTTLGTPLNTAKAAGGVSEDNSSHIFWERLLSSLAASAHSAALGEVPPAMWQPPLSAWTPSSAAAANAAVCSEAPGDISYMQNTMWWPNTRFQRYSHLIRIVEHAQLVSLYMSSSAGNDPAPTAPILSHLEAPRAPRDGALMLQVNPITALLNTSTGPCAQLLSISYACPPLAVVTSGSSLVPGSARTTLRERHWFSCSGSPVDQLPGRFPPIANRRVLTDRVMREVCGGLWIRVEVLRLLRIAAAPMDVTTFASFTTAATDVAVQVQDKTMQTHYKAIASMKAGTESVLPKTYASTYVRLLFLRYVQAFYTDMQALSASGPTTAPDHTPRERVECLSNMISHVSSRGDSTPCRTLGSPLMRSPATPFQHLTQRLWMHYCHHLLWVLRELCWSCAEAHETAANLSVASVFGRLLQMISGRGELEEDEEIDGCDNESVEGLLDAQYRSSKSVGMSVITFNRSVAPYSAVEGSGMEGFVDFELSSPDSSVTVVPELSEGCKRPPRPQQDSPSSVDSERRREPSWNALQSPVSDASTKAEGVAVNTSDLASVRDLSERRRLGLNPHSITGGGEAAMGSVTPLAISSTSVPAPPRSPVTGPPVVLQLPLTGLKPPLYFTSSGDTAAAQENDFYKEQSKQRQISGETAERFLNSTSVSVVDVATYTSHDHEDEDDGECNVEYEACFGTQVSRFKHTLPRSDSPESCVSCTTASANTHSASSGDVPKPPALTVPKLSLRALSPPLYFTSTGDTGVFAERTMSTSLLGPQAPMFPPSQPTPGAPAASETAKVSTLLPQSPLPVPVLLTSTPTTVGGVALPKLSFSSLNPPMYFTSTGDTGGFVEAQNQKPQTATGADAITQFHADPTCLHAGLAAQGTACGGKVDTASASVAAATVSNGPSAATAAAHLDERLSSDELNPGFIFSDFAGFAPTGGNASGGRNDSDECRGCADCVGKQNAKERCAARRHGGCGLSLNSSTVPEVDSLSLRTDQRRRRRVPRTSRSVLAPIVAPAVTMELILSICSIILQQDSGMIQYVYTVSSLTQKRVLPGMSSSSQRRRHTGSSSAGAASGVTFTQKPDAAQTDRWWYTPQHSPSSFHVIQAMHNYLKDSRNSLVIDLLEEWVLLEYAAAERARMEWYESVYASSREQECSQQLPHFSFSHSASSGSTSNAMHPSYLNQRHTGTTGGSRSGKPSTAMLAGRYVLLRLLLPRAITPLVTVQNERRIGSGGYGFVTSGFVQEFGPGCNMQLPPGWGQCGSRWKPAETRGSAAASGSGAGGGVATPSSLCTGWSFATTAERVAPGVLDGLRVPWRTAVQRIAQAVCRYEVAIKHVPLNVQGSESGNLPLCHAEVLAMYRLRGHPHIIPLLSFDNTKDEYILVLPYYTQGSLRLWRQKHYPLGCAVFTLPPGMKNSRRSGSTSTTSPTRASSTPTQGAAPSTSLFATCARCLLQVLKAVAFMHDHHIRHGDIKCDNILIASADASAERGEMDPPTLPSSVQLCDFGSCDTCDDDDMQNLKHDIMAGEARFLAGRWGVGRGTEAIQPPELMSAKRRYGLLRRIMKAVAPAATATPATSSYFALSERTDRGANTGGFTGASAENLPLRGRGGEVMEPAGRQVTELLRRAELSVDIWACGCLLYEMLTGRMLFGEARLGRLLVLAAVDDGEEQGPKAATSKANAAAATLPALRFPLQKVATAAKASVGGDADLSFTPSVSRKALDDWEWRDLEAAVGKRVVDFMSSLLDLDPLQRPSAYEALNYWKAIMVEAGLEV</sequence>
<dbReference type="SMART" id="SM00220">
    <property type="entry name" value="S_TKc"/>
    <property type="match status" value="1"/>
</dbReference>
<feature type="compositionally biased region" description="Low complexity" evidence="1">
    <location>
        <begin position="786"/>
        <end position="802"/>
    </location>
</feature>
<feature type="region of interest" description="Disordered" evidence="1">
    <location>
        <begin position="2915"/>
        <end position="2936"/>
    </location>
</feature>
<feature type="region of interest" description="Disordered" evidence="1">
    <location>
        <begin position="2818"/>
        <end position="2850"/>
    </location>
</feature>
<feature type="region of interest" description="Disordered" evidence="1">
    <location>
        <begin position="1210"/>
        <end position="1236"/>
    </location>
</feature>
<dbReference type="InterPro" id="IPR000719">
    <property type="entry name" value="Prot_kinase_dom"/>
</dbReference>
<feature type="compositionally biased region" description="Low complexity" evidence="1">
    <location>
        <begin position="2719"/>
        <end position="2728"/>
    </location>
</feature>
<feature type="compositionally biased region" description="Polar residues" evidence="1">
    <location>
        <begin position="2186"/>
        <end position="2196"/>
    </location>
</feature>
<accession>A0A088S2F7</accession>
<dbReference type="RefSeq" id="XP_010703206.1">
    <property type="nucleotide sequence ID" value="XM_010704904.1"/>
</dbReference>
<gene>
    <name evidence="3" type="ORF">LPMP_352690</name>
</gene>
<feature type="compositionally biased region" description="Low complexity" evidence="1">
    <location>
        <begin position="869"/>
        <end position="878"/>
    </location>
</feature>
<feature type="region of interest" description="Disordered" evidence="1">
    <location>
        <begin position="2706"/>
        <end position="2731"/>
    </location>
</feature>
<dbReference type="eggNOG" id="KOG0615">
    <property type="taxonomic scope" value="Eukaryota"/>
</dbReference>
<feature type="region of interest" description="Disordered" evidence="1">
    <location>
        <begin position="3066"/>
        <end position="3093"/>
    </location>
</feature>
<keyword evidence="3" id="KW-0808">Transferase</keyword>
<feature type="region of interest" description="Disordered" evidence="1">
    <location>
        <begin position="786"/>
        <end position="809"/>
    </location>
</feature>
<dbReference type="GO" id="GO:0004674">
    <property type="term" value="F:protein serine/threonine kinase activity"/>
    <property type="evidence" value="ECO:0007669"/>
    <property type="project" value="UniProtKB-EC"/>
</dbReference>
<dbReference type="InterPro" id="IPR008271">
    <property type="entry name" value="Ser/Thr_kinase_AS"/>
</dbReference>
<dbReference type="OrthoDB" id="273310at2759"/>
<feature type="compositionally biased region" description="Polar residues" evidence="1">
    <location>
        <begin position="2827"/>
        <end position="2838"/>
    </location>
</feature>
<dbReference type="SUPFAM" id="SSF56112">
    <property type="entry name" value="Protein kinase-like (PK-like)"/>
    <property type="match status" value="1"/>
</dbReference>
<feature type="region of interest" description="Disordered" evidence="1">
    <location>
        <begin position="499"/>
        <end position="520"/>
    </location>
</feature>
<dbReference type="Pfam" id="PF00069">
    <property type="entry name" value="Pkinase"/>
    <property type="match status" value="1"/>
</dbReference>
<evidence type="ECO:0000313" key="3">
    <source>
        <dbReference type="EMBL" id="AIO02406.1"/>
    </source>
</evidence>
<feature type="region of interest" description="Disordered" evidence="1">
    <location>
        <begin position="2151"/>
        <end position="2202"/>
    </location>
</feature>
<feature type="compositionally biased region" description="Low complexity" evidence="1">
    <location>
        <begin position="160"/>
        <end position="179"/>
    </location>
</feature>
<dbReference type="GO" id="GO:0005634">
    <property type="term" value="C:nucleus"/>
    <property type="evidence" value="ECO:0007669"/>
    <property type="project" value="TreeGrafter"/>
</dbReference>
<feature type="region of interest" description="Disordered" evidence="1">
    <location>
        <begin position="1"/>
        <end position="43"/>
    </location>
</feature>
<dbReference type="GeneID" id="22579298"/>
<dbReference type="InterPro" id="IPR011009">
    <property type="entry name" value="Kinase-like_dom_sf"/>
</dbReference>
<name>A0A088S2F7_LEIPA</name>
<dbReference type="GO" id="GO:0044773">
    <property type="term" value="P:mitotic DNA damage checkpoint signaling"/>
    <property type="evidence" value="ECO:0007669"/>
    <property type="project" value="TreeGrafter"/>
</dbReference>
<feature type="region of interest" description="Disordered" evidence="1">
    <location>
        <begin position="1016"/>
        <end position="1040"/>
    </location>
</feature>
<dbReference type="PANTHER" id="PTHR44167">
    <property type="entry name" value="OVARIAN-SPECIFIC SERINE/THREONINE-PROTEIN KINASE LOK-RELATED"/>
    <property type="match status" value="1"/>
</dbReference>